<organism evidence="2 3">
    <name type="scientific">Nocardioides aquaticus</name>
    <dbReference type="NCBI Taxonomy" id="160826"/>
    <lineage>
        <taxon>Bacteria</taxon>
        <taxon>Bacillati</taxon>
        <taxon>Actinomycetota</taxon>
        <taxon>Actinomycetes</taxon>
        <taxon>Propionibacteriales</taxon>
        <taxon>Nocardioidaceae</taxon>
        <taxon>Nocardioides</taxon>
    </lineage>
</organism>
<reference evidence="2 3" key="1">
    <citation type="submission" date="2021-05" db="EMBL/GenBank/DDBJ databases">
        <title>Complete genome of Nocardioides aquaticus KCTC 9944T isolated from meromictic and hypersaline Ekho Lake, Antarctica.</title>
        <authorList>
            <person name="Hwang K."/>
            <person name="Kim K.M."/>
            <person name="Choe H."/>
        </authorList>
    </citation>
    <scope>NUCLEOTIDE SEQUENCE [LARGE SCALE GENOMIC DNA]</scope>
    <source>
        <strain evidence="2 3">KCTC 9944</strain>
    </source>
</reference>
<accession>A0ABX8EHD4</accession>
<protein>
    <recommendedName>
        <fullName evidence="4">Sensor histidine kinase</fullName>
    </recommendedName>
</protein>
<dbReference type="EMBL" id="CP075371">
    <property type="protein sequence ID" value="QVT79935.1"/>
    <property type="molecule type" value="Genomic_DNA"/>
</dbReference>
<sequence>MSISWAPYSEAMRLRPLGWELAMFLVAFNVLAVGLAIGSESVVVAPIVVMAAATPVLLLSLLIRLAVGIAAEQQRAKLVRSLDHAY</sequence>
<keyword evidence="1" id="KW-0472">Membrane</keyword>
<proteinExistence type="predicted"/>
<keyword evidence="3" id="KW-1185">Reference proteome</keyword>
<keyword evidence="1" id="KW-1133">Transmembrane helix</keyword>
<feature type="transmembrane region" description="Helical" evidence="1">
    <location>
        <begin position="44"/>
        <end position="67"/>
    </location>
</feature>
<keyword evidence="1" id="KW-0812">Transmembrane</keyword>
<feature type="transmembrane region" description="Helical" evidence="1">
    <location>
        <begin position="21"/>
        <end position="38"/>
    </location>
</feature>
<evidence type="ECO:0000313" key="3">
    <source>
        <dbReference type="Proteomes" id="UP000679307"/>
    </source>
</evidence>
<dbReference type="Proteomes" id="UP000679307">
    <property type="component" value="Chromosome"/>
</dbReference>
<name>A0ABX8EHD4_9ACTN</name>
<gene>
    <name evidence="2" type="ORF">ENKNEFLB_02325</name>
</gene>
<evidence type="ECO:0008006" key="4">
    <source>
        <dbReference type="Google" id="ProtNLM"/>
    </source>
</evidence>
<evidence type="ECO:0000313" key="2">
    <source>
        <dbReference type="EMBL" id="QVT79935.1"/>
    </source>
</evidence>
<evidence type="ECO:0000256" key="1">
    <source>
        <dbReference type="SAM" id="Phobius"/>
    </source>
</evidence>